<dbReference type="Gene3D" id="1.20.120.1810">
    <property type="match status" value="1"/>
</dbReference>
<dbReference type="InterPro" id="IPR000943">
    <property type="entry name" value="RNA_pol_sigma70"/>
</dbReference>
<evidence type="ECO:0000256" key="1">
    <source>
        <dbReference type="ARBA" id="ARBA00007788"/>
    </source>
</evidence>
<dbReference type="PROSITE" id="PS50943">
    <property type="entry name" value="HTH_CROC1"/>
    <property type="match status" value="1"/>
</dbReference>
<sequence length="275" mass="30536">MSATPNTNSSSSRHDGDSYDNLEPWFDKLAALDPADPQRAEMREQIITRCLPLAEHIAARFRGRGIEHEDLQQVAYVGMLGAIDRYDPARGSSFLGFAVPTIMGEVRRHFRDHAWSMRVPRGTKELQGKIAPAVEKLSQELGRSPRPSEIAAELGVERTEITQAMIAANCYNTDSLDATHHDEDGAGTTIAARLGAEEPCYRLLEDAMAVRPLLAALPRRERDVLVMRFFDNLTQAEIAERIGVSQMQVSRILTRTLARLRDQALAEPSARYAAA</sequence>
<dbReference type="PRINTS" id="PR00046">
    <property type="entry name" value="SIGMA70FCT"/>
</dbReference>
<evidence type="ECO:0000256" key="6">
    <source>
        <dbReference type="ARBA" id="ARBA00023163"/>
    </source>
</evidence>
<keyword evidence="6" id="KW-0804">Transcription</keyword>
<protein>
    <submittedName>
        <fullName evidence="8">RNA polymerase sigma factor SigF</fullName>
    </submittedName>
</protein>
<dbReference type="InterPro" id="IPR013325">
    <property type="entry name" value="RNA_pol_sigma_r2"/>
</dbReference>
<dbReference type="InterPro" id="IPR014284">
    <property type="entry name" value="RNA_pol_sigma-70_dom"/>
</dbReference>
<keyword evidence="4" id="KW-0731">Sigma factor</keyword>
<dbReference type="PANTHER" id="PTHR30385">
    <property type="entry name" value="SIGMA FACTOR F FLAGELLAR"/>
    <property type="match status" value="1"/>
</dbReference>
<comment type="similarity">
    <text evidence="1">Belongs to the sigma-70 factor family.</text>
</comment>
<keyword evidence="2" id="KW-0749">Sporulation</keyword>
<accession>A0ABS0D8F3</accession>
<feature type="domain" description="HTH cro/C1-type" evidence="7">
    <location>
        <begin position="232"/>
        <end position="252"/>
    </location>
</feature>
<dbReference type="InterPro" id="IPR001387">
    <property type="entry name" value="Cro/C1-type_HTH"/>
</dbReference>
<dbReference type="Proteomes" id="UP000707731">
    <property type="component" value="Unassembled WGS sequence"/>
</dbReference>
<evidence type="ECO:0000256" key="4">
    <source>
        <dbReference type="ARBA" id="ARBA00023082"/>
    </source>
</evidence>
<dbReference type="Pfam" id="PF04542">
    <property type="entry name" value="Sigma70_r2"/>
    <property type="match status" value="1"/>
</dbReference>
<comment type="caution">
    <text evidence="8">The sequence shown here is derived from an EMBL/GenBank/DDBJ whole genome shotgun (WGS) entry which is preliminary data.</text>
</comment>
<dbReference type="SUPFAM" id="SSF88659">
    <property type="entry name" value="Sigma3 and sigma4 domains of RNA polymerase sigma factors"/>
    <property type="match status" value="2"/>
</dbReference>
<dbReference type="EMBL" id="JADLQN010000001">
    <property type="protein sequence ID" value="MBF6353129.1"/>
    <property type="molecule type" value="Genomic_DNA"/>
</dbReference>
<evidence type="ECO:0000313" key="9">
    <source>
        <dbReference type="Proteomes" id="UP000707731"/>
    </source>
</evidence>
<dbReference type="NCBIfam" id="TIGR02937">
    <property type="entry name" value="sigma70-ECF"/>
    <property type="match status" value="1"/>
</dbReference>
<dbReference type="Gene3D" id="1.20.140.160">
    <property type="match status" value="1"/>
</dbReference>
<evidence type="ECO:0000259" key="7">
    <source>
        <dbReference type="PROSITE" id="PS50943"/>
    </source>
</evidence>
<dbReference type="Pfam" id="PF04539">
    <property type="entry name" value="Sigma70_r3"/>
    <property type="match status" value="1"/>
</dbReference>
<gene>
    <name evidence="8" type="ORF">IU449_00950</name>
</gene>
<dbReference type="PANTHER" id="PTHR30385:SF4">
    <property type="entry name" value="RNA POLYMERASE SIGMA-E FACTOR"/>
    <property type="match status" value="1"/>
</dbReference>
<keyword evidence="5" id="KW-0238">DNA-binding</keyword>
<dbReference type="InterPro" id="IPR014322">
    <property type="entry name" value="RNA_pol_sigma-B/F/G"/>
</dbReference>
<reference evidence="8 9" key="1">
    <citation type="submission" date="2020-10" db="EMBL/GenBank/DDBJ databases">
        <title>Identification of Nocardia species via Next-generation sequencing and recognition of intraspecies genetic diversity.</title>
        <authorList>
            <person name="Li P."/>
            <person name="Li P."/>
            <person name="Lu B."/>
        </authorList>
    </citation>
    <scope>NUCLEOTIDE SEQUENCE [LARGE SCALE GENOMIC DNA]</scope>
    <source>
        <strain evidence="8 9">BJ06-0143</strain>
    </source>
</reference>
<evidence type="ECO:0000256" key="5">
    <source>
        <dbReference type="ARBA" id="ARBA00023125"/>
    </source>
</evidence>
<dbReference type="SUPFAM" id="SSF88946">
    <property type="entry name" value="Sigma2 domain of RNA polymerase sigma factors"/>
    <property type="match status" value="1"/>
</dbReference>
<keyword evidence="9" id="KW-1185">Reference proteome</keyword>
<evidence type="ECO:0000313" key="8">
    <source>
        <dbReference type="EMBL" id="MBF6353129.1"/>
    </source>
</evidence>
<name>A0ABS0D8F3_9NOCA</name>
<dbReference type="InterPro" id="IPR013324">
    <property type="entry name" value="RNA_pol_sigma_r3/r4-like"/>
</dbReference>
<dbReference type="InterPro" id="IPR007630">
    <property type="entry name" value="RNA_pol_sigma70_r4"/>
</dbReference>
<dbReference type="Pfam" id="PF04545">
    <property type="entry name" value="Sigma70_r4"/>
    <property type="match status" value="1"/>
</dbReference>
<keyword evidence="3" id="KW-0805">Transcription regulation</keyword>
<organism evidence="8 9">
    <name type="scientific">Nocardia higoensis</name>
    <dbReference type="NCBI Taxonomy" id="228599"/>
    <lineage>
        <taxon>Bacteria</taxon>
        <taxon>Bacillati</taxon>
        <taxon>Actinomycetota</taxon>
        <taxon>Actinomycetes</taxon>
        <taxon>Mycobacteriales</taxon>
        <taxon>Nocardiaceae</taxon>
        <taxon>Nocardia</taxon>
    </lineage>
</organism>
<dbReference type="CDD" id="cd06171">
    <property type="entry name" value="Sigma70_r4"/>
    <property type="match status" value="1"/>
</dbReference>
<evidence type="ECO:0000256" key="3">
    <source>
        <dbReference type="ARBA" id="ARBA00023015"/>
    </source>
</evidence>
<dbReference type="NCBIfam" id="TIGR02980">
    <property type="entry name" value="SigBFG"/>
    <property type="match status" value="1"/>
</dbReference>
<proteinExistence type="inferred from homology"/>
<dbReference type="InterPro" id="IPR007624">
    <property type="entry name" value="RNA_pol_sigma70_r3"/>
</dbReference>
<dbReference type="InterPro" id="IPR007627">
    <property type="entry name" value="RNA_pol_sigma70_r2"/>
</dbReference>
<evidence type="ECO:0000256" key="2">
    <source>
        <dbReference type="ARBA" id="ARBA00022969"/>
    </source>
</evidence>
<dbReference type="RefSeq" id="WP_195000084.1">
    <property type="nucleotide sequence ID" value="NZ_JADLQN010000001.1"/>
</dbReference>